<organism evidence="2 3">
    <name type="scientific">Mesobacillus zeae</name>
    <dbReference type="NCBI Taxonomy" id="1917180"/>
    <lineage>
        <taxon>Bacteria</taxon>
        <taxon>Bacillati</taxon>
        <taxon>Bacillota</taxon>
        <taxon>Bacilli</taxon>
        <taxon>Bacillales</taxon>
        <taxon>Bacillaceae</taxon>
        <taxon>Mesobacillus</taxon>
    </lineage>
</organism>
<feature type="domain" description="Phage neck terminator protein gp12-like" evidence="1">
    <location>
        <begin position="6"/>
        <end position="160"/>
    </location>
</feature>
<dbReference type="EMBL" id="QWVT01000017">
    <property type="protein sequence ID" value="RID85023.1"/>
    <property type="molecule type" value="Genomic_DNA"/>
</dbReference>
<evidence type="ECO:0000313" key="2">
    <source>
        <dbReference type="EMBL" id="RID85023.1"/>
    </source>
</evidence>
<protein>
    <recommendedName>
        <fullName evidence="1">Phage neck terminator protein gp12-like domain-containing protein</fullName>
    </recommendedName>
</protein>
<dbReference type="NCBIfam" id="NF047498">
    <property type="entry name" value="LIC_12616_fam"/>
    <property type="match status" value="1"/>
</dbReference>
<keyword evidence="3" id="KW-1185">Reference proteome</keyword>
<proteinExistence type="predicted"/>
<evidence type="ECO:0000259" key="1">
    <source>
        <dbReference type="Pfam" id="PF23961"/>
    </source>
</evidence>
<comment type="caution">
    <text evidence="2">The sequence shown here is derived from an EMBL/GenBank/DDBJ whole genome shotgun (WGS) entry which is preliminary data.</text>
</comment>
<dbReference type="Proteomes" id="UP000265816">
    <property type="component" value="Unassembled WGS sequence"/>
</dbReference>
<dbReference type="RefSeq" id="WP_119112858.1">
    <property type="nucleotide sequence ID" value="NZ_CBCSEO010000031.1"/>
</dbReference>
<dbReference type="AlphaFoldDB" id="A0A398BBL4"/>
<accession>A0A398BBL4</accession>
<dbReference type="Pfam" id="PF23961">
    <property type="entry name" value="Phage_tail_terminator_9"/>
    <property type="match status" value="1"/>
</dbReference>
<reference evidence="2 3" key="1">
    <citation type="submission" date="2018-08" db="EMBL/GenBank/DDBJ databases">
        <title>Bacillus jemisoniae sp. nov., Bacillus chryseoplanitiae sp. nov., Bacillus resnikiae sp. nov., and Bacillus frankliniae sp. nov., isolated from Viking spacecraft and associated surfaces.</title>
        <authorList>
            <person name="Seuylemezian A."/>
            <person name="Vaishampayan P."/>
        </authorList>
    </citation>
    <scope>NUCLEOTIDE SEQUENCE [LARGE SCALE GENOMIC DNA]</scope>
    <source>
        <strain evidence="2 3">JJ-247</strain>
    </source>
</reference>
<dbReference type="InterPro" id="IPR057087">
    <property type="entry name" value="Gp12-like"/>
</dbReference>
<dbReference type="OrthoDB" id="2921463at2"/>
<sequence length="161" mass="18237">MNLAIIKEVIARIKLDTGVQIVKGNTIAPQPARPFGIYNLTSPYIKGRGRGAVTQYKEGTSIFEKRTEQYKFTISFSFYAGNVETTIESAYKVHQWFLFLGQGFIRDKNMAVVSVGNIQDRTTFLVDEYEYKHGFDVQLRATSEQIRQLAETIETINIGGI</sequence>
<name>A0A398BBL4_9BACI</name>
<evidence type="ECO:0000313" key="3">
    <source>
        <dbReference type="Proteomes" id="UP000265816"/>
    </source>
</evidence>
<gene>
    <name evidence="2" type="ORF">D1970_10675</name>
</gene>